<organism evidence="6 7">
    <name type="scientific">Candidatus Azambacteria bacterium RIFCSPLOWO2_01_FULL_46_25</name>
    <dbReference type="NCBI Taxonomy" id="1797298"/>
    <lineage>
        <taxon>Bacteria</taxon>
        <taxon>Candidatus Azamiibacteriota</taxon>
    </lineage>
</organism>
<dbReference type="Pfam" id="PF01025">
    <property type="entry name" value="GrpE"/>
    <property type="match status" value="1"/>
</dbReference>
<evidence type="ECO:0000256" key="4">
    <source>
        <dbReference type="RuleBase" id="RU004478"/>
    </source>
</evidence>
<dbReference type="AlphaFoldDB" id="A0A1F5BVL7"/>
<evidence type="ECO:0000256" key="3">
    <source>
        <dbReference type="HAMAP-Rule" id="MF_01151"/>
    </source>
</evidence>
<comment type="similarity">
    <text evidence="1 3 4">Belongs to the GrpE family.</text>
</comment>
<comment type="function">
    <text evidence="3">Participates actively in the response to hyperosmotic and heat shock by preventing the aggregation of stress-denatured proteins, in association with DnaK and GrpE. It is the nucleotide exchange factor for DnaK and may function as a thermosensor. Unfolded proteins bind initially to DnaJ; upon interaction with the DnaJ-bound protein, DnaK hydrolyzes its bound ATP, resulting in the formation of a stable complex. GrpE releases ADP from DnaK; ATP binding to DnaK triggers the release of the substrate protein, thus completing the reaction cycle. Several rounds of ATP-dependent interactions between DnaJ, DnaK and GrpE are required for fully efficient folding.</text>
</comment>
<dbReference type="GO" id="GO:0000774">
    <property type="term" value="F:adenyl-nucleotide exchange factor activity"/>
    <property type="evidence" value="ECO:0007669"/>
    <property type="project" value="InterPro"/>
</dbReference>
<proteinExistence type="inferred from homology"/>
<dbReference type="SUPFAM" id="SSF51064">
    <property type="entry name" value="Head domain of nucleotide exchange factor GrpE"/>
    <property type="match status" value="1"/>
</dbReference>
<protein>
    <recommendedName>
        <fullName evidence="3">Protein GrpE</fullName>
    </recommendedName>
    <alternativeName>
        <fullName evidence="3">HSP-70 cofactor</fullName>
    </alternativeName>
</protein>
<comment type="subcellular location">
    <subcellularLocation>
        <location evidence="3">Cytoplasm</location>
    </subcellularLocation>
</comment>
<dbReference type="InterPro" id="IPR000740">
    <property type="entry name" value="GrpE"/>
</dbReference>
<comment type="caution">
    <text evidence="6">The sequence shown here is derived from an EMBL/GenBank/DDBJ whole genome shotgun (WGS) entry which is preliminary data.</text>
</comment>
<dbReference type="GO" id="GO:0042803">
    <property type="term" value="F:protein homodimerization activity"/>
    <property type="evidence" value="ECO:0007669"/>
    <property type="project" value="InterPro"/>
</dbReference>
<dbReference type="STRING" id="1797298.A2988_03950"/>
<gene>
    <name evidence="3" type="primary">grpE</name>
    <name evidence="6" type="ORF">A2988_03950</name>
</gene>
<sequence>MDEEHNQEEKKEEQAPADFDARLAQCEKERDEFIGLARVLKADFANAKKDQEREIARVIRFANEELLLKLLPIIDSFDLAIKHIPKDAHENSWVAGIERIRQQLDAVLRQVGVSEVETRDTPLDAHAHEPVMHEESDGPEDVIMEELQKGYKLYDKIIRPAKVKVTKKKEN</sequence>
<dbReference type="InterPro" id="IPR013805">
    <property type="entry name" value="GrpE_CC"/>
</dbReference>
<feature type="region of interest" description="Disordered" evidence="5">
    <location>
        <begin position="1"/>
        <end position="21"/>
    </location>
</feature>
<dbReference type="PANTHER" id="PTHR21237">
    <property type="entry name" value="GRPE PROTEIN"/>
    <property type="match status" value="1"/>
</dbReference>
<dbReference type="PANTHER" id="PTHR21237:SF23">
    <property type="entry name" value="GRPE PROTEIN HOMOLOG, MITOCHONDRIAL"/>
    <property type="match status" value="1"/>
</dbReference>
<dbReference type="EMBL" id="MEYS01000001">
    <property type="protein sequence ID" value="OGD34628.1"/>
    <property type="molecule type" value="Genomic_DNA"/>
</dbReference>
<evidence type="ECO:0000256" key="5">
    <source>
        <dbReference type="SAM" id="MobiDB-lite"/>
    </source>
</evidence>
<feature type="compositionally biased region" description="Basic and acidic residues" evidence="5">
    <location>
        <begin position="7"/>
        <end position="21"/>
    </location>
</feature>
<dbReference type="HAMAP" id="MF_01151">
    <property type="entry name" value="GrpE"/>
    <property type="match status" value="1"/>
</dbReference>
<dbReference type="Gene3D" id="2.30.22.10">
    <property type="entry name" value="Head domain of nucleotide exchange factor GrpE"/>
    <property type="match status" value="1"/>
</dbReference>
<comment type="subunit">
    <text evidence="3">Homodimer.</text>
</comment>
<dbReference type="Gene3D" id="3.90.20.20">
    <property type="match status" value="1"/>
</dbReference>
<evidence type="ECO:0000256" key="2">
    <source>
        <dbReference type="ARBA" id="ARBA00023186"/>
    </source>
</evidence>
<evidence type="ECO:0000313" key="7">
    <source>
        <dbReference type="Proteomes" id="UP000176650"/>
    </source>
</evidence>
<keyword evidence="2 3" id="KW-0143">Chaperone</keyword>
<name>A0A1F5BVL7_9BACT</name>
<accession>A0A1F5BVL7</accession>
<dbReference type="InterPro" id="IPR009012">
    <property type="entry name" value="GrpE_head"/>
</dbReference>
<evidence type="ECO:0000256" key="1">
    <source>
        <dbReference type="ARBA" id="ARBA00009054"/>
    </source>
</evidence>
<reference evidence="6 7" key="1">
    <citation type="journal article" date="2016" name="Nat. Commun.">
        <title>Thousands of microbial genomes shed light on interconnected biogeochemical processes in an aquifer system.</title>
        <authorList>
            <person name="Anantharaman K."/>
            <person name="Brown C.T."/>
            <person name="Hug L.A."/>
            <person name="Sharon I."/>
            <person name="Castelle C.J."/>
            <person name="Probst A.J."/>
            <person name="Thomas B.C."/>
            <person name="Singh A."/>
            <person name="Wilkins M.J."/>
            <person name="Karaoz U."/>
            <person name="Brodie E.L."/>
            <person name="Williams K.H."/>
            <person name="Hubbard S.S."/>
            <person name="Banfield J.F."/>
        </authorList>
    </citation>
    <scope>NUCLEOTIDE SEQUENCE [LARGE SCALE GENOMIC DNA]</scope>
</reference>
<dbReference type="Proteomes" id="UP000176650">
    <property type="component" value="Unassembled WGS sequence"/>
</dbReference>
<dbReference type="GO" id="GO:0006457">
    <property type="term" value="P:protein folding"/>
    <property type="evidence" value="ECO:0007669"/>
    <property type="project" value="InterPro"/>
</dbReference>
<keyword evidence="3" id="KW-0346">Stress response</keyword>
<keyword evidence="3" id="KW-0963">Cytoplasm</keyword>
<dbReference type="GO" id="GO:0005737">
    <property type="term" value="C:cytoplasm"/>
    <property type="evidence" value="ECO:0007669"/>
    <property type="project" value="UniProtKB-SubCell"/>
</dbReference>
<dbReference type="PRINTS" id="PR00773">
    <property type="entry name" value="GRPEPROTEIN"/>
</dbReference>
<dbReference type="GO" id="GO:0051087">
    <property type="term" value="F:protein-folding chaperone binding"/>
    <property type="evidence" value="ECO:0007669"/>
    <property type="project" value="InterPro"/>
</dbReference>
<evidence type="ECO:0000313" key="6">
    <source>
        <dbReference type="EMBL" id="OGD34628.1"/>
    </source>
</evidence>
<dbReference type="CDD" id="cd00446">
    <property type="entry name" value="GrpE"/>
    <property type="match status" value="1"/>
</dbReference>
<dbReference type="SUPFAM" id="SSF58014">
    <property type="entry name" value="Coiled-coil domain of nucleotide exchange factor GrpE"/>
    <property type="match status" value="1"/>
</dbReference>
<dbReference type="GO" id="GO:0051082">
    <property type="term" value="F:unfolded protein binding"/>
    <property type="evidence" value="ECO:0007669"/>
    <property type="project" value="TreeGrafter"/>
</dbReference>